<accession>A0AC61U1J9</accession>
<evidence type="ECO:0000313" key="2">
    <source>
        <dbReference type="Proteomes" id="UP001059663"/>
    </source>
</evidence>
<dbReference type="EMBL" id="CP087977">
    <property type="protein sequence ID" value="UUZ43891.1"/>
    <property type="molecule type" value="Genomic_DNA"/>
</dbReference>
<organism evidence="1 2">
    <name type="scientific">Janibacter limosus</name>
    <dbReference type="NCBI Taxonomy" id="53458"/>
    <lineage>
        <taxon>Bacteria</taxon>
        <taxon>Bacillati</taxon>
        <taxon>Actinomycetota</taxon>
        <taxon>Actinomycetes</taxon>
        <taxon>Micrococcales</taxon>
        <taxon>Intrasporangiaceae</taxon>
        <taxon>Janibacter</taxon>
    </lineage>
</organism>
<evidence type="ECO:0000313" key="1">
    <source>
        <dbReference type="EMBL" id="UUZ43891.1"/>
    </source>
</evidence>
<reference evidence="1" key="1">
    <citation type="submission" date="2021-11" db="EMBL/GenBank/DDBJ databases">
        <title>Study of the species diversity of bacterial strains isolated from a unique natural object - Shulgan-Tash cave (Bashkiria).</title>
        <authorList>
            <person name="Sazanova A.L."/>
            <person name="Chirak E.R."/>
            <person name="Safronova V.I."/>
        </authorList>
    </citation>
    <scope>NUCLEOTIDE SEQUENCE</scope>
    <source>
        <strain evidence="1">P1</strain>
    </source>
</reference>
<name>A0AC61U1J9_9MICO</name>
<gene>
    <name evidence="1" type="ORF">LP422_14360</name>
</gene>
<sequence length="233" mass="25369">MGEIARDSGVDADLPARISALRDEVDRSRLTLDLPSTQQAWVERQALLDQLDDYVIPRLSSIDAPLLAVVGGSTGSGKSTLVNSILRREVSRSGVLRPTTTSPVLIHHPDDERWFRDARILPSLGRVTGDDRGEPQPGTVRPAPSPTLPPGMAILDAPRHRLRRLGQPRAGGPAPLGRRPVALRHHCGAVRRRDPVEPAASGRRPGDRRRARARPRRPPGHGRGPHPPDRDAA</sequence>
<protein>
    <submittedName>
        <fullName evidence="1">GTPase domain-containing protein</fullName>
    </submittedName>
</protein>
<proteinExistence type="predicted"/>
<dbReference type="Proteomes" id="UP001059663">
    <property type="component" value="Chromosome"/>
</dbReference>